<name>A0A5C6RU76_9BACT</name>
<comment type="caution">
    <text evidence="2">The sequence shown here is derived from an EMBL/GenBank/DDBJ whole genome shotgun (WGS) entry which is preliminary data.</text>
</comment>
<accession>A0A5C6RU76</accession>
<evidence type="ECO:0000313" key="2">
    <source>
        <dbReference type="EMBL" id="TXB65524.1"/>
    </source>
</evidence>
<feature type="domain" description="HTH marR-type" evidence="1">
    <location>
        <begin position="7"/>
        <end position="58"/>
    </location>
</feature>
<dbReference type="EMBL" id="VOOR01000009">
    <property type="protein sequence ID" value="TXB65524.1"/>
    <property type="molecule type" value="Genomic_DNA"/>
</dbReference>
<dbReference type="RefSeq" id="WP_147166533.1">
    <property type="nucleotide sequence ID" value="NZ_VOOR01000009.1"/>
</dbReference>
<evidence type="ECO:0000259" key="1">
    <source>
        <dbReference type="Pfam" id="PF01047"/>
    </source>
</evidence>
<dbReference type="Pfam" id="PF01047">
    <property type="entry name" value="MarR"/>
    <property type="match status" value="1"/>
</dbReference>
<dbReference type="Proteomes" id="UP000321580">
    <property type="component" value="Unassembled WGS sequence"/>
</dbReference>
<dbReference type="InterPro" id="IPR000835">
    <property type="entry name" value="HTH_MarR-typ"/>
</dbReference>
<reference evidence="2 3" key="1">
    <citation type="submission" date="2019-08" db="EMBL/GenBank/DDBJ databases">
        <title>Genome of Phaeodactylibacter luteus.</title>
        <authorList>
            <person name="Bowman J.P."/>
        </authorList>
    </citation>
    <scope>NUCLEOTIDE SEQUENCE [LARGE SCALE GENOMIC DNA]</scope>
    <source>
        <strain evidence="2 3">KCTC 42180</strain>
    </source>
</reference>
<sequence>MKYTKKQGQYLSFIYYYRKLNNESPAHSDFQKYFVTNPANVNDMLKTLEIKGFIKREAGKARSIELLLKRKELPDLQ</sequence>
<dbReference type="OrthoDB" id="9802364at2"/>
<dbReference type="AlphaFoldDB" id="A0A5C6RU76"/>
<dbReference type="SUPFAM" id="SSF46785">
    <property type="entry name" value="Winged helix' DNA-binding domain"/>
    <property type="match status" value="1"/>
</dbReference>
<protein>
    <submittedName>
        <fullName evidence="2">MarR family transcriptional regulator</fullName>
    </submittedName>
</protein>
<dbReference type="InterPro" id="IPR036388">
    <property type="entry name" value="WH-like_DNA-bd_sf"/>
</dbReference>
<proteinExistence type="predicted"/>
<dbReference type="InterPro" id="IPR036390">
    <property type="entry name" value="WH_DNA-bd_sf"/>
</dbReference>
<dbReference type="Gene3D" id="1.10.10.10">
    <property type="entry name" value="Winged helix-like DNA-binding domain superfamily/Winged helix DNA-binding domain"/>
    <property type="match status" value="1"/>
</dbReference>
<organism evidence="2 3">
    <name type="scientific">Phaeodactylibacter luteus</name>
    <dbReference type="NCBI Taxonomy" id="1564516"/>
    <lineage>
        <taxon>Bacteria</taxon>
        <taxon>Pseudomonadati</taxon>
        <taxon>Bacteroidota</taxon>
        <taxon>Saprospiria</taxon>
        <taxon>Saprospirales</taxon>
        <taxon>Haliscomenobacteraceae</taxon>
        <taxon>Phaeodactylibacter</taxon>
    </lineage>
</organism>
<evidence type="ECO:0000313" key="3">
    <source>
        <dbReference type="Proteomes" id="UP000321580"/>
    </source>
</evidence>
<gene>
    <name evidence="2" type="ORF">FRY97_05965</name>
</gene>
<keyword evidence="3" id="KW-1185">Reference proteome</keyword>